<sequence>MKLEAQTRVAPLQHAPIVDLGESSKFIPVKKGSKNIVVKSTSTATDKADLTIKKAGDSGASPKNTKEEPAISKQVIAVKAAISNTWKPEYLQPLHEFVDAVNKVVSHTFAFTKYIFTPIAKIPATSRQSWYILSKLPCMNAQKIQTVYQNNIKAHFGTRLRTMLNKLFGKEEKLNNLRERMKAEGFTEKDIKEACHKEVFNPCTQVKLAVASKKIPPANILDETSRSSYITLDSKIVNSHIIKNKKPMNDKTETWKKVISVDLQKRLFKDQGVKKSRRFEGTIETDGIGVSIIKKNMPTTRKKGSAKVAKKKPKPKDDCMRYIETLTQAELANTNKKCVLIDPGRRGLLYCMKETGTAEQKNCLSSERLTGQNNQDTLEFCEK</sequence>
<evidence type="ECO:0000313" key="1">
    <source>
        <dbReference type="EMBL" id="GAA5797714.1"/>
    </source>
</evidence>
<evidence type="ECO:0000313" key="2">
    <source>
        <dbReference type="Proteomes" id="UP001476247"/>
    </source>
</evidence>
<name>A0ABP9XSG5_9FUNG</name>
<proteinExistence type="predicted"/>
<protein>
    <submittedName>
        <fullName evidence="1">Uncharacterized protein</fullName>
    </submittedName>
</protein>
<reference evidence="1 2" key="1">
    <citation type="submission" date="2024-04" db="EMBL/GenBank/DDBJ databases">
        <title>genome sequences of Mucor flavus KT1a and Helicostylum pulchrum KT1b strains isolation_sourced from the surface of a dry-aged beef.</title>
        <authorList>
            <person name="Toyotome T."/>
            <person name="Hosono M."/>
            <person name="Torimaru M."/>
            <person name="Fukuda K."/>
            <person name="Mikami N."/>
        </authorList>
    </citation>
    <scope>NUCLEOTIDE SEQUENCE [LARGE SCALE GENOMIC DNA]</scope>
    <source>
        <strain evidence="1 2">KT1b</strain>
    </source>
</reference>
<dbReference type="Proteomes" id="UP001476247">
    <property type="component" value="Unassembled WGS sequence"/>
</dbReference>
<keyword evidence="2" id="KW-1185">Reference proteome</keyword>
<accession>A0ABP9XSG5</accession>
<dbReference type="EMBL" id="BAABUJ010000008">
    <property type="protein sequence ID" value="GAA5797714.1"/>
    <property type="molecule type" value="Genomic_DNA"/>
</dbReference>
<organism evidence="1 2">
    <name type="scientific">Helicostylum pulchrum</name>
    <dbReference type="NCBI Taxonomy" id="562976"/>
    <lineage>
        <taxon>Eukaryota</taxon>
        <taxon>Fungi</taxon>
        <taxon>Fungi incertae sedis</taxon>
        <taxon>Mucoromycota</taxon>
        <taxon>Mucoromycotina</taxon>
        <taxon>Mucoromycetes</taxon>
        <taxon>Mucorales</taxon>
        <taxon>Mucorineae</taxon>
        <taxon>Mucoraceae</taxon>
        <taxon>Helicostylum</taxon>
    </lineage>
</organism>
<comment type="caution">
    <text evidence="1">The sequence shown here is derived from an EMBL/GenBank/DDBJ whole genome shotgun (WGS) entry which is preliminary data.</text>
</comment>
<gene>
    <name evidence="1" type="ORF">HPULCUR_003108</name>
</gene>